<dbReference type="SMART" id="SM00336">
    <property type="entry name" value="BBOX"/>
    <property type="match status" value="1"/>
</dbReference>
<evidence type="ECO:0000256" key="1">
    <source>
        <dbReference type="ARBA" id="ARBA00022771"/>
    </source>
</evidence>
<dbReference type="Gene3D" id="2.60.120.920">
    <property type="match status" value="1"/>
</dbReference>
<sequence>MEDRTICPEHEEELKLFCVTDQRFVCIICKHGDEHRGHRIKPVMDAAKPCKEDLIRALEFLSGESRELNVMISEQTAEISKAQVKSEDLLSQISADFQAIHNYLWNKEKAIKTQLEMKEGEMLKNLSVLEDRLNEVTESQQLLTSAVEMEDPAGFLQWWADGGLLQVETLKVEVSSGDTQSDASDSTTKFKSRVEGLRVAPNILTLGPYESMCPILVWRDMLESLKEVSRCSATMDPKLKLSLSQNAVRVPEGRNVFSRFQRSHNGYSQRKMENLREGQYYWEVDVREEPGWEHGLTVRYYPQQETSSAWEWLFSEQYKTIRVLLKSEGVYVVNGTEEVQLNVEIVPRRLGMYLNCEQEQISFCNADNMSIIHTVWCENK</sequence>
<dbReference type="Proteomes" id="UP000694580">
    <property type="component" value="Chromosome 5"/>
</dbReference>
<evidence type="ECO:0000313" key="7">
    <source>
        <dbReference type="Proteomes" id="UP000694580"/>
    </source>
</evidence>
<organism evidence="6 7">
    <name type="scientific">Denticeps clupeoides</name>
    <name type="common">denticle herring</name>
    <dbReference type="NCBI Taxonomy" id="299321"/>
    <lineage>
        <taxon>Eukaryota</taxon>
        <taxon>Metazoa</taxon>
        <taxon>Chordata</taxon>
        <taxon>Craniata</taxon>
        <taxon>Vertebrata</taxon>
        <taxon>Euteleostomi</taxon>
        <taxon>Actinopterygii</taxon>
        <taxon>Neopterygii</taxon>
        <taxon>Teleostei</taxon>
        <taxon>Clupei</taxon>
        <taxon>Clupeiformes</taxon>
        <taxon>Denticipitoidei</taxon>
        <taxon>Denticipitidae</taxon>
        <taxon>Denticeps</taxon>
    </lineage>
</organism>
<dbReference type="InterPro" id="IPR043136">
    <property type="entry name" value="B30.2/SPRY_sf"/>
</dbReference>
<dbReference type="Gene3D" id="3.30.160.60">
    <property type="entry name" value="Classic Zinc Finger"/>
    <property type="match status" value="1"/>
</dbReference>
<keyword evidence="1 3" id="KW-0863">Zinc-finger</keyword>
<dbReference type="RefSeq" id="XP_028836278.1">
    <property type="nucleotide sequence ID" value="XM_028980445.1"/>
</dbReference>
<dbReference type="GeneID" id="114790400"/>
<dbReference type="InterPro" id="IPR000315">
    <property type="entry name" value="Znf_B-box"/>
</dbReference>
<feature type="domain" description="B box-type" evidence="4">
    <location>
        <begin position="2"/>
        <end position="43"/>
    </location>
</feature>
<dbReference type="PROSITE" id="PS50119">
    <property type="entry name" value="ZF_BBOX"/>
    <property type="match status" value="1"/>
</dbReference>
<evidence type="ECO:0000259" key="5">
    <source>
        <dbReference type="PROSITE" id="PS50188"/>
    </source>
</evidence>
<dbReference type="GO" id="GO:0008270">
    <property type="term" value="F:zinc ion binding"/>
    <property type="evidence" value="ECO:0007669"/>
    <property type="project" value="UniProtKB-KW"/>
</dbReference>
<evidence type="ECO:0000313" key="6">
    <source>
        <dbReference type="Ensembl" id="ENSDCDP00010006703.1"/>
    </source>
</evidence>
<dbReference type="CDD" id="cd19800">
    <property type="entry name" value="Bbox2_xNF7-like"/>
    <property type="match status" value="1"/>
</dbReference>
<dbReference type="SUPFAM" id="SSF49899">
    <property type="entry name" value="Concanavalin A-like lectins/glucanases"/>
    <property type="match status" value="1"/>
</dbReference>
<dbReference type="SUPFAM" id="SSF57845">
    <property type="entry name" value="B-box zinc-binding domain"/>
    <property type="match status" value="1"/>
</dbReference>
<dbReference type="PANTHER" id="PTHR24103">
    <property type="entry name" value="E3 UBIQUITIN-PROTEIN LIGASE TRIM"/>
    <property type="match status" value="1"/>
</dbReference>
<dbReference type="AlphaFoldDB" id="A0AAY4ACC3"/>
<accession>A0AAY4ACC3</accession>
<gene>
    <name evidence="6" type="primary">LOC114790400</name>
</gene>
<dbReference type="GeneTree" id="ENSGT00940000164374"/>
<keyword evidence="2" id="KW-0862">Zinc</keyword>
<proteinExistence type="predicted"/>
<keyword evidence="1 3" id="KW-0479">Metal-binding</keyword>
<protein>
    <submittedName>
        <fullName evidence="6">Uncharacterized protein</fullName>
    </submittedName>
</protein>
<dbReference type="Ensembl" id="ENSDCDT00010006930.1">
    <property type="protein sequence ID" value="ENSDCDP00010006703.1"/>
    <property type="gene ID" value="ENSDCDG00010002876.1"/>
</dbReference>
<dbReference type="InterPro" id="IPR050143">
    <property type="entry name" value="TRIM/RBCC"/>
</dbReference>
<evidence type="ECO:0000259" key="4">
    <source>
        <dbReference type="PROSITE" id="PS50119"/>
    </source>
</evidence>
<feature type="domain" description="B30.2/SPRY" evidence="5">
    <location>
        <begin position="208"/>
        <end position="380"/>
    </location>
</feature>
<dbReference type="Pfam" id="PF00643">
    <property type="entry name" value="zf-B_box"/>
    <property type="match status" value="1"/>
</dbReference>
<dbReference type="PROSITE" id="PS50188">
    <property type="entry name" value="B302_SPRY"/>
    <property type="match status" value="1"/>
</dbReference>
<dbReference type="InterPro" id="IPR001870">
    <property type="entry name" value="B30.2/SPRY"/>
</dbReference>
<name>A0AAY4ACC3_9TELE</name>
<reference evidence="6" key="3">
    <citation type="submission" date="2025-09" db="UniProtKB">
        <authorList>
            <consortium name="Ensembl"/>
        </authorList>
    </citation>
    <scope>IDENTIFICATION</scope>
</reference>
<evidence type="ECO:0000256" key="3">
    <source>
        <dbReference type="PROSITE-ProRule" id="PRU00024"/>
    </source>
</evidence>
<reference evidence="6 7" key="1">
    <citation type="submission" date="2020-06" db="EMBL/GenBank/DDBJ databases">
        <authorList>
            <consortium name="Wellcome Sanger Institute Data Sharing"/>
        </authorList>
    </citation>
    <scope>NUCLEOTIDE SEQUENCE [LARGE SCALE GENOMIC DNA]</scope>
</reference>
<dbReference type="InterPro" id="IPR013320">
    <property type="entry name" value="ConA-like_dom_sf"/>
</dbReference>
<evidence type="ECO:0000256" key="2">
    <source>
        <dbReference type="ARBA" id="ARBA00022833"/>
    </source>
</evidence>
<keyword evidence="7" id="KW-1185">Reference proteome</keyword>
<reference evidence="6" key="2">
    <citation type="submission" date="2025-08" db="UniProtKB">
        <authorList>
            <consortium name="Ensembl"/>
        </authorList>
    </citation>
    <scope>IDENTIFICATION</scope>
</reference>